<evidence type="ECO:0000313" key="4">
    <source>
        <dbReference type="Proteomes" id="UP000320496"/>
    </source>
</evidence>
<keyword evidence="4" id="KW-1185">Reference proteome</keyword>
<feature type="compositionally biased region" description="Pro residues" evidence="1">
    <location>
        <begin position="166"/>
        <end position="175"/>
    </location>
</feature>
<dbReference type="KEGG" id="mri:Mal4_15230"/>
<dbReference type="AlphaFoldDB" id="A0A517Z405"/>
<evidence type="ECO:0000256" key="1">
    <source>
        <dbReference type="SAM" id="MobiDB-lite"/>
    </source>
</evidence>
<name>A0A517Z405_9PLAN</name>
<dbReference type="RefSeq" id="WP_145367994.1">
    <property type="nucleotide sequence ID" value="NZ_CP036275.1"/>
</dbReference>
<dbReference type="Proteomes" id="UP000320496">
    <property type="component" value="Chromosome"/>
</dbReference>
<evidence type="ECO:0000256" key="2">
    <source>
        <dbReference type="SAM" id="SignalP"/>
    </source>
</evidence>
<dbReference type="EMBL" id="CP036275">
    <property type="protein sequence ID" value="QDU37214.1"/>
    <property type="molecule type" value="Genomic_DNA"/>
</dbReference>
<sequence length="175" mass="18480" precursor="true">MRYGFSRTQHHSERRRRLAALLLLMVYATATVGLPATNDFAAPTTGCRCGDDLKQSGNCCCRNRARTSETGSCCKATVEASCCADSNSESVAAKPRPSAEHNCGDGGAKNPSLTVCSCGGEPISGLVCINDPRMLQHSCRPTPLDGASRFAPPASEQFTPGTRTPDTPPPESLMT</sequence>
<evidence type="ECO:0000313" key="3">
    <source>
        <dbReference type="EMBL" id="QDU37214.1"/>
    </source>
</evidence>
<protein>
    <recommendedName>
        <fullName evidence="5">Secreted protein</fullName>
    </recommendedName>
</protein>
<feature type="signal peptide" evidence="2">
    <location>
        <begin position="1"/>
        <end position="41"/>
    </location>
</feature>
<proteinExistence type="predicted"/>
<evidence type="ECO:0008006" key="5">
    <source>
        <dbReference type="Google" id="ProtNLM"/>
    </source>
</evidence>
<accession>A0A517Z405</accession>
<feature type="region of interest" description="Disordered" evidence="1">
    <location>
        <begin position="140"/>
        <end position="175"/>
    </location>
</feature>
<gene>
    <name evidence="3" type="ORF">Mal4_15230</name>
</gene>
<organism evidence="3 4">
    <name type="scientific">Maioricimonas rarisocia</name>
    <dbReference type="NCBI Taxonomy" id="2528026"/>
    <lineage>
        <taxon>Bacteria</taxon>
        <taxon>Pseudomonadati</taxon>
        <taxon>Planctomycetota</taxon>
        <taxon>Planctomycetia</taxon>
        <taxon>Planctomycetales</taxon>
        <taxon>Planctomycetaceae</taxon>
        <taxon>Maioricimonas</taxon>
    </lineage>
</organism>
<keyword evidence="2" id="KW-0732">Signal</keyword>
<feature type="chain" id="PRO_5021791243" description="Secreted protein" evidence="2">
    <location>
        <begin position="42"/>
        <end position="175"/>
    </location>
</feature>
<reference evidence="3 4" key="1">
    <citation type="submission" date="2019-02" db="EMBL/GenBank/DDBJ databases">
        <title>Deep-cultivation of Planctomycetes and their phenomic and genomic characterization uncovers novel biology.</title>
        <authorList>
            <person name="Wiegand S."/>
            <person name="Jogler M."/>
            <person name="Boedeker C."/>
            <person name="Pinto D."/>
            <person name="Vollmers J."/>
            <person name="Rivas-Marin E."/>
            <person name="Kohn T."/>
            <person name="Peeters S.H."/>
            <person name="Heuer A."/>
            <person name="Rast P."/>
            <person name="Oberbeckmann S."/>
            <person name="Bunk B."/>
            <person name="Jeske O."/>
            <person name="Meyerdierks A."/>
            <person name="Storesund J.E."/>
            <person name="Kallscheuer N."/>
            <person name="Luecker S."/>
            <person name="Lage O.M."/>
            <person name="Pohl T."/>
            <person name="Merkel B.J."/>
            <person name="Hornburger P."/>
            <person name="Mueller R.-W."/>
            <person name="Bruemmer F."/>
            <person name="Labrenz M."/>
            <person name="Spormann A.M."/>
            <person name="Op den Camp H."/>
            <person name="Overmann J."/>
            <person name="Amann R."/>
            <person name="Jetten M.S.M."/>
            <person name="Mascher T."/>
            <person name="Medema M.H."/>
            <person name="Devos D.P."/>
            <person name="Kaster A.-K."/>
            <person name="Ovreas L."/>
            <person name="Rohde M."/>
            <person name="Galperin M.Y."/>
            <person name="Jogler C."/>
        </authorList>
    </citation>
    <scope>NUCLEOTIDE SEQUENCE [LARGE SCALE GENOMIC DNA]</scope>
    <source>
        <strain evidence="3 4">Mal4</strain>
    </source>
</reference>